<gene>
    <name evidence="1" type="ORF">FHR37_005155</name>
    <name evidence="2" type="ORF">SAMN05421678_12716</name>
</gene>
<sequence>MNDHYLHHVARQRTEAVLAERRTDQLAARLRTAGGTTPGPARREVAGLLHRLADRIAPATAQRPALPLT</sequence>
<evidence type="ECO:0000313" key="1">
    <source>
        <dbReference type="EMBL" id="NYH86304.1"/>
    </source>
</evidence>
<proteinExistence type="predicted"/>
<name>A0A1I3BVA3_9ACTN</name>
<evidence type="ECO:0000313" key="3">
    <source>
        <dbReference type="Proteomes" id="UP000199052"/>
    </source>
</evidence>
<dbReference type="RefSeq" id="WP_092890235.1">
    <property type="nucleotide sequence ID" value="NZ_FOOI01000027.1"/>
</dbReference>
<organism evidence="2 3">
    <name type="scientific">Actinopolymorpha cephalotaxi</name>
    <dbReference type="NCBI Taxonomy" id="504797"/>
    <lineage>
        <taxon>Bacteria</taxon>
        <taxon>Bacillati</taxon>
        <taxon>Actinomycetota</taxon>
        <taxon>Actinomycetes</taxon>
        <taxon>Propionibacteriales</taxon>
        <taxon>Actinopolymorphaceae</taxon>
        <taxon>Actinopolymorpha</taxon>
    </lineage>
</organism>
<dbReference type="OrthoDB" id="9878660at2"/>
<dbReference type="AlphaFoldDB" id="A0A1I3BVA3"/>
<dbReference type="Proteomes" id="UP000533017">
    <property type="component" value="Unassembled WGS sequence"/>
</dbReference>
<evidence type="ECO:0000313" key="4">
    <source>
        <dbReference type="Proteomes" id="UP000533017"/>
    </source>
</evidence>
<dbReference type="EMBL" id="FOOI01000027">
    <property type="protein sequence ID" value="SFH66217.1"/>
    <property type="molecule type" value="Genomic_DNA"/>
</dbReference>
<keyword evidence="4" id="KW-1185">Reference proteome</keyword>
<dbReference type="EMBL" id="JACBZA010000001">
    <property type="protein sequence ID" value="NYH86304.1"/>
    <property type="molecule type" value="Genomic_DNA"/>
</dbReference>
<reference evidence="1 4" key="2">
    <citation type="submission" date="2020-07" db="EMBL/GenBank/DDBJ databases">
        <title>Sequencing the genomes of 1000 actinobacteria strains.</title>
        <authorList>
            <person name="Klenk H.-P."/>
        </authorList>
    </citation>
    <scope>NUCLEOTIDE SEQUENCE [LARGE SCALE GENOMIC DNA]</scope>
    <source>
        <strain evidence="1 4">DSM 45117</strain>
    </source>
</reference>
<dbReference type="Proteomes" id="UP000199052">
    <property type="component" value="Unassembled WGS sequence"/>
</dbReference>
<reference evidence="2 3" key="1">
    <citation type="submission" date="2016-10" db="EMBL/GenBank/DDBJ databases">
        <authorList>
            <person name="de Groot N.N."/>
        </authorList>
    </citation>
    <scope>NUCLEOTIDE SEQUENCE [LARGE SCALE GENOMIC DNA]</scope>
    <source>
        <strain evidence="2 3">CPCC 202808</strain>
    </source>
</reference>
<protein>
    <submittedName>
        <fullName evidence="2">Uncharacterized protein</fullName>
    </submittedName>
</protein>
<evidence type="ECO:0000313" key="2">
    <source>
        <dbReference type="EMBL" id="SFH66217.1"/>
    </source>
</evidence>
<accession>A0A1I3BVA3</accession>
<dbReference type="STRING" id="504797.SAMN05421678_12716"/>